<dbReference type="AlphaFoldDB" id="A0A1V9Y6L8"/>
<protein>
    <recommendedName>
        <fullName evidence="5">PA domain-containing protein</fullName>
    </recommendedName>
</protein>
<feature type="domain" description="PA" evidence="5">
    <location>
        <begin position="62"/>
        <end position="138"/>
    </location>
</feature>
<keyword evidence="7" id="KW-1185">Reference proteome</keyword>
<dbReference type="OrthoDB" id="66570at2759"/>
<proteinExistence type="predicted"/>
<accession>A0A1V9Y6L8</accession>
<dbReference type="PANTHER" id="PTHR22702:SF1">
    <property type="entry name" value="PROTEASE-ASSOCIATED DOMAIN-CONTAINING PROTEIN 1"/>
    <property type="match status" value="1"/>
</dbReference>
<feature type="transmembrane region" description="Helical" evidence="3">
    <location>
        <begin position="179"/>
        <end position="196"/>
    </location>
</feature>
<evidence type="ECO:0000259" key="5">
    <source>
        <dbReference type="Pfam" id="PF02225"/>
    </source>
</evidence>
<dbReference type="InterPro" id="IPR003137">
    <property type="entry name" value="PA_domain"/>
</dbReference>
<keyword evidence="2" id="KW-0325">Glycoprotein</keyword>
<feature type="signal peptide" evidence="4">
    <location>
        <begin position="1"/>
        <end position="17"/>
    </location>
</feature>
<evidence type="ECO:0000256" key="1">
    <source>
        <dbReference type="ARBA" id="ARBA00022729"/>
    </source>
</evidence>
<dbReference type="EMBL" id="JNBS01005012">
    <property type="protein sequence ID" value="OQR81375.1"/>
    <property type="molecule type" value="Genomic_DNA"/>
</dbReference>
<keyword evidence="3" id="KW-0812">Transmembrane</keyword>
<evidence type="ECO:0000256" key="3">
    <source>
        <dbReference type="SAM" id="Phobius"/>
    </source>
</evidence>
<name>A0A1V9Y6L8_9STRA</name>
<sequence length="199" mass="22228">MRHVLVVLSLLTILCSALVIERPCCAKLRHIHARFGRRVTNSDEYTRLEVATAVPIQSCAPLRNDLHGKIALVKRGGCNFSYKVLNAQRAHAKAVIVYDDYPRQRNESWAIRMVPDHTNSSSVFIPSVFVSHESGDRLLATIDIMASVNETLLVTLNSTGEILPLATPAAVYQESLETSLMYFVLAIVCIAIMHWLQRT</sequence>
<gene>
    <name evidence="6" type="ORF">THRCLA_23389</name>
</gene>
<organism evidence="6 7">
    <name type="scientific">Thraustotheca clavata</name>
    <dbReference type="NCBI Taxonomy" id="74557"/>
    <lineage>
        <taxon>Eukaryota</taxon>
        <taxon>Sar</taxon>
        <taxon>Stramenopiles</taxon>
        <taxon>Oomycota</taxon>
        <taxon>Saprolegniomycetes</taxon>
        <taxon>Saprolegniales</taxon>
        <taxon>Achlyaceae</taxon>
        <taxon>Thraustotheca</taxon>
    </lineage>
</organism>
<evidence type="ECO:0000313" key="6">
    <source>
        <dbReference type="EMBL" id="OQR81375.1"/>
    </source>
</evidence>
<evidence type="ECO:0000313" key="7">
    <source>
        <dbReference type="Proteomes" id="UP000243217"/>
    </source>
</evidence>
<evidence type="ECO:0000256" key="2">
    <source>
        <dbReference type="ARBA" id="ARBA00023180"/>
    </source>
</evidence>
<evidence type="ECO:0000256" key="4">
    <source>
        <dbReference type="SAM" id="SignalP"/>
    </source>
</evidence>
<keyword evidence="1 4" id="KW-0732">Signal</keyword>
<reference evidence="6 7" key="1">
    <citation type="journal article" date="2014" name="Genome Biol. Evol.">
        <title>The secreted proteins of Achlya hypogyna and Thraustotheca clavata identify the ancestral oomycete secretome and reveal gene acquisitions by horizontal gene transfer.</title>
        <authorList>
            <person name="Misner I."/>
            <person name="Blouin N."/>
            <person name="Leonard G."/>
            <person name="Richards T.A."/>
            <person name="Lane C.E."/>
        </authorList>
    </citation>
    <scope>NUCLEOTIDE SEQUENCE [LARGE SCALE GENOMIC DNA]</scope>
    <source>
        <strain evidence="6 7">ATCC 34112</strain>
    </source>
</reference>
<comment type="caution">
    <text evidence="6">The sequence shown here is derived from an EMBL/GenBank/DDBJ whole genome shotgun (WGS) entry which is preliminary data.</text>
</comment>
<dbReference type="PANTHER" id="PTHR22702">
    <property type="entry name" value="PROTEASE-ASSOCIATED DOMAIN-CONTAINING PROTEIN"/>
    <property type="match status" value="1"/>
</dbReference>
<keyword evidence="3" id="KW-1133">Transmembrane helix</keyword>
<dbReference type="Gene3D" id="3.50.30.30">
    <property type="match status" value="1"/>
</dbReference>
<feature type="chain" id="PRO_5013252392" description="PA domain-containing protein" evidence="4">
    <location>
        <begin position="18"/>
        <end position="199"/>
    </location>
</feature>
<keyword evidence="3" id="KW-0472">Membrane</keyword>
<dbReference type="SUPFAM" id="SSF52025">
    <property type="entry name" value="PA domain"/>
    <property type="match status" value="1"/>
</dbReference>
<dbReference type="Pfam" id="PF02225">
    <property type="entry name" value="PA"/>
    <property type="match status" value="1"/>
</dbReference>
<dbReference type="InterPro" id="IPR046450">
    <property type="entry name" value="PA_dom_sf"/>
</dbReference>
<dbReference type="Proteomes" id="UP000243217">
    <property type="component" value="Unassembled WGS sequence"/>
</dbReference>